<proteinExistence type="predicted"/>
<dbReference type="PROSITE" id="PS50885">
    <property type="entry name" value="HAMP"/>
    <property type="match status" value="1"/>
</dbReference>
<organism evidence="13 14">
    <name type="scientific">Falsiruegeria mediterranea M17</name>
    <dbReference type="NCBI Taxonomy" id="1200281"/>
    <lineage>
        <taxon>Bacteria</taxon>
        <taxon>Pseudomonadati</taxon>
        <taxon>Pseudomonadota</taxon>
        <taxon>Alphaproteobacteria</taxon>
        <taxon>Rhodobacterales</taxon>
        <taxon>Roseobacteraceae</taxon>
        <taxon>Falsiruegeria</taxon>
    </lineage>
</organism>
<feature type="domain" description="HAMP" evidence="12">
    <location>
        <begin position="64"/>
        <end position="118"/>
    </location>
</feature>
<evidence type="ECO:0000256" key="3">
    <source>
        <dbReference type="ARBA" id="ARBA00012438"/>
    </source>
</evidence>
<dbReference type="GO" id="GO:0005524">
    <property type="term" value="F:ATP binding"/>
    <property type="evidence" value="ECO:0007669"/>
    <property type="project" value="UniProtKB-KW"/>
</dbReference>
<dbReference type="RefSeq" id="WP_108792384.1">
    <property type="nucleotide sequence ID" value="NZ_ONZG01000017.1"/>
</dbReference>
<evidence type="ECO:0000256" key="9">
    <source>
        <dbReference type="ARBA" id="ARBA00022840"/>
    </source>
</evidence>
<dbReference type="Gene3D" id="1.10.287.130">
    <property type="match status" value="1"/>
</dbReference>
<dbReference type="GO" id="GO:0005886">
    <property type="term" value="C:plasma membrane"/>
    <property type="evidence" value="ECO:0007669"/>
    <property type="project" value="UniProtKB-SubCell"/>
</dbReference>
<evidence type="ECO:0000256" key="8">
    <source>
        <dbReference type="ARBA" id="ARBA00022777"/>
    </source>
</evidence>
<dbReference type="Pfam" id="PF00512">
    <property type="entry name" value="HisKA"/>
    <property type="match status" value="1"/>
</dbReference>
<dbReference type="Pfam" id="PF02518">
    <property type="entry name" value="HATPase_c"/>
    <property type="match status" value="1"/>
</dbReference>
<keyword evidence="10" id="KW-1133">Transmembrane helix</keyword>
<keyword evidence="5" id="KW-0597">Phosphoprotein</keyword>
<dbReference type="AlphaFoldDB" id="A0A2R8CFI5"/>
<keyword evidence="10" id="KW-0812">Transmembrane</keyword>
<dbReference type="OrthoDB" id="9815202at2"/>
<sequence>MSRKWRPSLWLVLGGALVGTLGLSLVGLVVLRYLGPEIGFRPAAVLLAIVIGLATLALGVLLVRLLLRPVSELSRRAEAVRMGQSKGADPLEHYGTQELHRLGQSVLDMAQALQRREASIRTFADHVTHELKTPVSAIRAAAELLEDNPELNPEDRQLVTQIQGAAQQMQDQLSALHRITAARETAYHGSCRLNDILANLQIQHPGLDLTVRGGDIALPLSGQGLQIVLTHLLDNASQHRATRLTVEVTQERTTPTIRFADDGPGVSPGNQAHVFEPFFTSRRDTGGTGMGLPIVRNLLQAHGAEIALVPTDKGACFMVSFLDGHRIAKR</sequence>
<keyword evidence="7" id="KW-0547">Nucleotide-binding</keyword>
<evidence type="ECO:0000256" key="2">
    <source>
        <dbReference type="ARBA" id="ARBA00004651"/>
    </source>
</evidence>
<dbReference type="SMART" id="SM00388">
    <property type="entry name" value="HisKA"/>
    <property type="match status" value="1"/>
</dbReference>
<dbReference type="PRINTS" id="PR00344">
    <property type="entry name" value="BCTRLSENSOR"/>
</dbReference>
<dbReference type="EC" id="2.7.13.3" evidence="3"/>
<dbReference type="InterPro" id="IPR004358">
    <property type="entry name" value="Sig_transdc_His_kin-like_C"/>
</dbReference>
<dbReference type="InterPro" id="IPR050980">
    <property type="entry name" value="2C_sensor_his_kinase"/>
</dbReference>
<keyword evidence="10" id="KW-0472">Membrane</keyword>
<dbReference type="InterPro" id="IPR036097">
    <property type="entry name" value="HisK_dim/P_sf"/>
</dbReference>
<dbReference type="CDD" id="cd00082">
    <property type="entry name" value="HisKA"/>
    <property type="match status" value="1"/>
</dbReference>
<dbReference type="InterPro" id="IPR005467">
    <property type="entry name" value="His_kinase_dom"/>
</dbReference>
<dbReference type="SUPFAM" id="SSF55874">
    <property type="entry name" value="ATPase domain of HSP90 chaperone/DNA topoisomerase II/histidine kinase"/>
    <property type="match status" value="1"/>
</dbReference>
<dbReference type="InterPro" id="IPR003594">
    <property type="entry name" value="HATPase_dom"/>
</dbReference>
<accession>A0A2R8CFI5</accession>
<dbReference type="Gene3D" id="3.30.565.10">
    <property type="entry name" value="Histidine kinase-like ATPase, C-terminal domain"/>
    <property type="match status" value="1"/>
</dbReference>
<dbReference type="PANTHER" id="PTHR44936">
    <property type="entry name" value="SENSOR PROTEIN CREC"/>
    <property type="match status" value="1"/>
</dbReference>
<evidence type="ECO:0000256" key="5">
    <source>
        <dbReference type="ARBA" id="ARBA00022553"/>
    </source>
</evidence>
<dbReference type="SMART" id="SM00304">
    <property type="entry name" value="HAMP"/>
    <property type="match status" value="1"/>
</dbReference>
<gene>
    <name evidence="13" type="primary">cssS</name>
    <name evidence="13" type="ORF">TRM7615_04722</name>
</gene>
<dbReference type="InterPro" id="IPR003661">
    <property type="entry name" value="HisK_dim/P_dom"/>
</dbReference>
<dbReference type="Gene3D" id="6.10.340.10">
    <property type="match status" value="1"/>
</dbReference>
<reference evidence="14" key="1">
    <citation type="submission" date="2018-03" db="EMBL/GenBank/DDBJ databases">
        <authorList>
            <person name="Rodrigo-Torres L."/>
            <person name="Arahal R. D."/>
            <person name="Lucena T."/>
        </authorList>
    </citation>
    <scope>NUCLEOTIDE SEQUENCE [LARGE SCALE GENOMIC DNA]</scope>
    <source>
        <strain evidence="14">CECT 7615</strain>
    </source>
</reference>
<keyword evidence="8 13" id="KW-0418">Kinase</keyword>
<dbReference type="SMART" id="SM00387">
    <property type="entry name" value="HATPase_c"/>
    <property type="match status" value="1"/>
</dbReference>
<feature type="transmembrane region" description="Helical" evidence="10">
    <location>
        <begin position="9"/>
        <end position="31"/>
    </location>
</feature>
<dbReference type="InterPro" id="IPR036890">
    <property type="entry name" value="HATPase_C_sf"/>
</dbReference>
<evidence type="ECO:0000259" key="12">
    <source>
        <dbReference type="PROSITE" id="PS50885"/>
    </source>
</evidence>
<comment type="subcellular location">
    <subcellularLocation>
        <location evidence="2">Cell membrane</location>
        <topology evidence="2">Multi-pass membrane protein</topology>
    </subcellularLocation>
</comment>
<evidence type="ECO:0000259" key="11">
    <source>
        <dbReference type="PROSITE" id="PS50109"/>
    </source>
</evidence>
<dbReference type="InterPro" id="IPR003660">
    <property type="entry name" value="HAMP_dom"/>
</dbReference>
<protein>
    <recommendedName>
        <fullName evidence="3">histidine kinase</fullName>
        <ecNumber evidence="3">2.7.13.3</ecNumber>
    </recommendedName>
</protein>
<evidence type="ECO:0000256" key="1">
    <source>
        <dbReference type="ARBA" id="ARBA00000085"/>
    </source>
</evidence>
<dbReference type="Proteomes" id="UP000244898">
    <property type="component" value="Unassembled WGS sequence"/>
</dbReference>
<keyword evidence="9" id="KW-0067">ATP-binding</keyword>
<dbReference type="Pfam" id="PF00672">
    <property type="entry name" value="HAMP"/>
    <property type="match status" value="1"/>
</dbReference>
<dbReference type="EMBL" id="ONZG01000017">
    <property type="protein sequence ID" value="SPJ31181.1"/>
    <property type="molecule type" value="Genomic_DNA"/>
</dbReference>
<feature type="domain" description="Histidine kinase" evidence="11">
    <location>
        <begin position="126"/>
        <end position="325"/>
    </location>
</feature>
<name>A0A2R8CFI5_9RHOB</name>
<evidence type="ECO:0000313" key="14">
    <source>
        <dbReference type="Proteomes" id="UP000244898"/>
    </source>
</evidence>
<keyword evidence="4" id="KW-1003">Cell membrane</keyword>
<comment type="catalytic activity">
    <reaction evidence="1">
        <text>ATP + protein L-histidine = ADP + protein N-phospho-L-histidine.</text>
        <dbReference type="EC" id="2.7.13.3"/>
    </reaction>
</comment>
<evidence type="ECO:0000256" key="6">
    <source>
        <dbReference type="ARBA" id="ARBA00022679"/>
    </source>
</evidence>
<evidence type="ECO:0000256" key="4">
    <source>
        <dbReference type="ARBA" id="ARBA00022475"/>
    </source>
</evidence>
<evidence type="ECO:0000256" key="10">
    <source>
        <dbReference type="SAM" id="Phobius"/>
    </source>
</evidence>
<feature type="transmembrane region" description="Helical" evidence="10">
    <location>
        <begin position="43"/>
        <end position="67"/>
    </location>
</feature>
<dbReference type="PANTHER" id="PTHR44936:SF10">
    <property type="entry name" value="SENSOR PROTEIN RSTB"/>
    <property type="match status" value="1"/>
</dbReference>
<evidence type="ECO:0000256" key="7">
    <source>
        <dbReference type="ARBA" id="ARBA00022741"/>
    </source>
</evidence>
<dbReference type="PROSITE" id="PS50109">
    <property type="entry name" value="HIS_KIN"/>
    <property type="match status" value="1"/>
</dbReference>
<evidence type="ECO:0000313" key="13">
    <source>
        <dbReference type="EMBL" id="SPJ31181.1"/>
    </source>
</evidence>
<dbReference type="SUPFAM" id="SSF47384">
    <property type="entry name" value="Homodimeric domain of signal transducing histidine kinase"/>
    <property type="match status" value="1"/>
</dbReference>
<dbReference type="GO" id="GO:0000155">
    <property type="term" value="F:phosphorelay sensor kinase activity"/>
    <property type="evidence" value="ECO:0007669"/>
    <property type="project" value="InterPro"/>
</dbReference>
<keyword evidence="6 13" id="KW-0808">Transferase</keyword>
<keyword evidence="14" id="KW-1185">Reference proteome</keyword>